<dbReference type="FunFam" id="3.40.50.970:FF:000041">
    <property type="entry name" value="Pyruvate:ferredoxin (Flavodoxin) oxidoreductase"/>
    <property type="match status" value="1"/>
</dbReference>
<dbReference type="Gene3D" id="3.30.70.20">
    <property type="match status" value="1"/>
</dbReference>
<keyword evidence="5 10" id="KW-0249">Electron transport</keyword>
<dbReference type="Pfam" id="PF02775">
    <property type="entry name" value="TPP_enzyme_C"/>
    <property type="match status" value="1"/>
</dbReference>
<comment type="cofactor">
    <cofactor evidence="13">
        <name>[4Fe-4S] cluster</name>
        <dbReference type="ChEBI" id="CHEBI:49883"/>
    </cofactor>
    <text evidence="13">Binds 3 [4Fe-4S] clusters per subunit.</text>
</comment>
<dbReference type="Pfam" id="PF01558">
    <property type="entry name" value="POR"/>
    <property type="match status" value="1"/>
</dbReference>
<feature type="binding site" evidence="13">
    <location>
        <position position="700"/>
    </location>
    <ligand>
        <name>[4Fe-4S] cluster</name>
        <dbReference type="ChEBI" id="CHEBI:49883"/>
        <label>1</label>
    </ligand>
</feature>
<dbReference type="GO" id="GO:0006979">
    <property type="term" value="P:response to oxidative stress"/>
    <property type="evidence" value="ECO:0007669"/>
    <property type="project" value="TreeGrafter"/>
</dbReference>
<feature type="binding site" evidence="13">
    <location>
        <position position="1109"/>
    </location>
    <ligand>
        <name>[4Fe-4S] cluster</name>
        <dbReference type="ChEBI" id="CHEBI:49883"/>
        <label>3</label>
    </ligand>
</feature>
<dbReference type="GO" id="GO:0044281">
    <property type="term" value="P:small molecule metabolic process"/>
    <property type="evidence" value="ECO:0007669"/>
    <property type="project" value="UniProtKB-ARBA"/>
</dbReference>
<accession>A0AA43Q7D6</accession>
<dbReference type="Proteomes" id="UP001160519">
    <property type="component" value="Unassembled WGS sequence"/>
</dbReference>
<dbReference type="CDD" id="cd07034">
    <property type="entry name" value="TPP_PYR_PFOR_IOR-alpha_like"/>
    <property type="match status" value="1"/>
</dbReference>
<feature type="binding site" evidence="13">
    <location>
        <position position="757"/>
    </location>
    <ligand>
        <name>[4Fe-4S] cluster</name>
        <dbReference type="ChEBI" id="CHEBI:49883"/>
        <label>2</label>
    </ligand>
</feature>
<evidence type="ECO:0000256" key="6">
    <source>
        <dbReference type="ARBA" id="ARBA00023002"/>
    </source>
</evidence>
<dbReference type="Pfam" id="PF17147">
    <property type="entry name" value="PFOR_II"/>
    <property type="match status" value="1"/>
</dbReference>
<keyword evidence="16" id="KW-1185">Reference proteome</keyword>
<dbReference type="Pfam" id="PF10371">
    <property type="entry name" value="EKR"/>
    <property type="match status" value="1"/>
</dbReference>
<dbReference type="GO" id="GO:0016903">
    <property type="term" value="F:oxidoreductase activity, acting on the aldehyde or oxo group of donors"/>
    <property type="evidence" value="ECO:0007669"/>
    <property type="project" value="InterPro"/>
</dbReference>
<feature type="binding site" evidence="13">
    <location>
        <position position="760"/>
    </location>
    <ligand>
        <name>[4Fe-4S] cluster</name>
        <dbReference type="ChEBI" id="CHEBI:49883"/>
        <label>2</label>
    </ligand>
</feature>
<gene>
    <name evidence="15" type="primary">nifJ</name>
    <name evidence="15" type="ORF">PSU93_13180</name>
</gene>
<feature type="binding site" evidence="11">
    <location>
        <position position="836"/>
    </location>
    <ligand>
        <name>thiamine diphosphate</name>
        <dbReference type="ChEBI" id="CHEBI:58937"/>
    </ligand>
</feature>
<feature type="binding site" evidence="13">
    <location>
        <position position="706"/>
    </location>
    <ligand>
        <name>[4Fe-4S] cluster</name>
        <dbReference type="ChEBI" id="CHEBI:49883"/>
        <label>1</label>
    </ligand>
</feature>
<dbReference type="FunFam" id="3.30.70.20:FF:000022">
    <property type="entry name" value="Pyruvate:ferredoxin (Flavodoxin) oxidoreductase"/>
    <property type="match status" value="1"/>
</dbReference>
<evidence type="ECO:0000256" key="2">
    <source>
        <dbReference type="ARBA" id="ARBA00022448"/>
    </source>
</evidence>
<dbReference type="PANTHER" id="PTHR32154:SF0">
    <property type="entry name" value="PYRUVATE-FLAVODOXIN OXIDOREDUCTASE-RELATED"/>
    <property type="match status" value="1"/>
</dbReference>
<feature type="binding site" evidence="13">
    <location>
        <position position="767"/>
    </location>
    <ligand>
        <name>[4Fe-4S] cluster</name>
        <dbReference type="ChEBI" id="CHEBI:49883"/>
        <label>1</label>
    </ligand>
</feature>
<dbReference type="PIRSF" id="PIRSF000159">
    <property type="entry name" value="NifJ"/>
    <property type="match status" value="1"/>
</dbReference>
<comment type="caution">
    <text evidence="15">The sequence shown here is derived from an EMBL/GenBank/DDBJ whole genome shotgun (WGS) entry which is preliminary data.</text>
</comment>
<dbReference type="AlphaFoldDB" id="A0AA43Q7D6"/>
<feature type="domain" description="4Fe-4S ferredoxin-type" evidence="14">
    <location>
        <begin position="691"/>
        <end position="720"/>
    </location>
</feature>
<dbReference type="InterPro" id="IPR011766">
    <property type="entry name" value="TPP_enzyme_TPP-bd"/>
</dbReference>
<feature type="site" description="Important for catalytic activity" evidence="12">
    <location>
        <position position="65"/>
    </location>
</feature>
<evidence type="ECO:0000256" key="7">
    <source>
        <dbReference type="ARBA" id="ARBA00023004"/>
    </source>
</evidence>
<dbReference type="InterPro" id="IPR029061">
    <property type="entry name" value="THDP-binding"/>
</dbReference>
<dbReference type="GO" id="GO:0051539">
    <property type="term" value="F:4 iron, 4 sulfur cluster binding"/>
    <property type="evidence" value="ECO:0007669"/>
    <property type="project" value="UniProtKB-KW"/>
</dbReference>
<dbReference type="FunFam" id="3.40.50.970:FF:000012">
    <property type="entry name" value="Pyruvate:ferredoxin (Flavodoxin) oxidoreductase"/>
    <property type="match status" value="1"/>
</dbReference>
<dbReference type="InterPro" id="IPR033412">
    <property type="entry name" value="PFOR_II"/>
</dbReference>
<evidence type="ECO:0000256" key="12">
    <source>
        <dbReference type="PIRSR" id="PIRSR000159-2"/>
    </source>
</evidence>
<dbReference type="Gene3D" id="3.40.50.970">
    <property type="match status" value="2"/>
</dbReference>
<comment type="similarity">
    <text evidence="1 10">Belongs to the pyruvate:ferredoxin/flavodoxin oxidoreductase family.</text>
</comment>
<dbReference type="SUPFAM" id="SSF52518">
    <property type="entry name" value="Thiamin diphosphate-binding fold (THDP-binding)"/>
    <property type="match status" value="2"/>
</dbReference>
<dbReference type="EC" id="1.2.7.-" evidence="10"/>
<feature type="site" description="Important for catalytic activity" evidence="12">
    <location>
        <position position="115"/>
    </location>
</feature>
<dbReference type="CDD" id="cd03377">
    <property type="entry name" value="TPP_PFOR_PNO"/>
    <property type="match status" value="1"/>
</dbReference>
<evidence type="ECO:0000256" key="4">
    <source>
        <dbReference type="ARBA" id="ARBA00022723"/>
    </source>
</evidence>
<dbReference type="InterPro" id="IPR002869">
    <property type="entry name" value="Pyrv_flavodox_OxRed_cen"/>
</dbReference>
<protein>
    <recommendedName>
        <fullName evidence="10">Pyruvate-flavodoxin oxidoreductase</fullName>
        <ecNumber evidence="10">1.2.7.-</ecNumber>
    </recommendedName>
</protein>
<dbReference type="FunFam" id="3.40.920.10:FF:000001">
    <property type="entry name" value="Pyruvate:ferredoxin (Flavodoxin) oxidoreductase"/>
    <property type="match status" value="1"/>
</dbReference>
<keyword evidence="3 13" id="KW-0004">4Fe-4S</keyword>
<dbReference type="GO" id="GO:0022900">
    <property type="term" value="P:electron transport chain"/>
    <property type="evidence" value="ECO:0007669"/>
    <property type="project" value="InterPro"/>
</dbReference>
<dbReference type="SMART" id="SM00890">
    <property type="entry name" value="EKR"/>
    <property type="match status" value="1"/>
</dbReference>
<dbReference type="SUPFAM" id="SSF54862">
    <property type="entry name" value="4Fe-4S ferredoxins"/>
    <property type="match status" value="1"/>
</dbReference>
<evidence type="ECO:0000256" key="13">
    <source>
        <dbReference type="PIRSR" id="PIRSR000159-50"/>
    </source>
</evidence>
<dbReference type="SUPFAM" id="SSF52922">
    <property type="entry name" value="TK C-terminal domain-like"/>
    <property type="match status" value="1"/>
</dbReference>
<evidence type="ECO:0000256" key="11">
    <source>
        <dbReference type="PIRSR" id="PIRSR000159-1"/>
    </source>
</evidence>
<keyword evidence="8 13" id="KW-0411">Iron-sulfur</keyword>
<keyword evidence="15" id="KW-0670">Pyruvate</keyword>
<dbReference type="NCBIfam" id="TIGR02176">
    <property type="entry name" value="pyruv_ox_red"/>
    <property type="match status" value="1"/>
</dbReference>
<feature type="binding site" evidence="11">
    <location>
        <position position="859"/>
    </location>
    <ligand>
        <name>thiamine diphosphate</name>
        <dbReference type="ChEBI" id="CHEBI:58937"/>
    </ligand>
</feature>
<evidence type="ECO:0000256" key="5">
    <source>
        <dbReference type="ARBA" id="ARBA00022982"/>
    </source>
</evidence>
<evidence type="ECO:0000259" key="14">
    <source>
        <dbReference type="PROSITE" id="PS51379"/>
    </source>
</evidence>
<dbReference type="InterPro" id="IPR002880">
    <property type="entry name" value="Pyrv_Fd/Flavodoxin_OxRdtase_N"/>
</dbReference>
<evidence type="ECO:0000256" key="10">
    <source>
        <dbReference type="PIRNR" id="PIRNR000159"/>
    </source>
</evidence>
<reference evidence="15" key="1">
    <citation type="submission" date="2023-01" db="EMBL/GenBank/DDBJ databases">
        <title>Biogeochemical cycle of methane in antarctic sediments.</title>
        <authorList>
            <person name="Roldan D.M."/>
            <person name="Menes R.J."/>
        </authorList>
    </citation>
    <scope>NUCLEOTIDE SEQUENCE [LARGE SCALE GENOMIC DNA]</scope>
    <source>
        <strain evidence="15">K-2018 MAG008</strain>
    </source>
</reference>
<keyword evidence="7 13" id="KW-0408">Iron</keyword>
<dbReference type="InterPro" id="IPR019456">
    <property type="entry name" value="Pyrv-flavodox_OxRtase_EKR"/>
</dbReference>
<dbReference type="PROSITE" id="PS00198">
    <property type="entry name" value="4FE4S_FER_1"/>
    <property type="match status" value="2"/>
</dbReference>
<feature type="site" description="Important for catalytic activity" evidence="12">
    <location>
        <position position="1034"/>
    </location>
</feature>
<comment type="function">
    <text evidence="10">Oxidoreductase required for the transfer of electrons from pyruvate to flavodoxin.</text>
</comment>
<evidence type="ECO:0000313" key="16">
    <source>
        <dbReference type="Proteomes" id="UP001160519"/>
    </source>
</evidence>
<keyword evidence="4 13" id="KW-0479">Metal-binding</keyword>
<organism evidence="15 16">
    <name type="scientific">Candidatus Methylobacter titanis</name>
    <dbReference type="NCBI Taxonomy" id="3053457"/>
    <lineage>
        <taxon>Bacteria</taxon>
        <taxon>Pseudomonadati</taxon>
        <taxon>Pseudomonadota</taxon>
        <taxon>Gammaproteobacteria</taxon>
        <taxon>Methylococcales</taxon>
        <taxon>Methylococcaceae</taxon>
        <taxon>Methylobacter</taxon>
    </lineage>
</organism>
<dbReference type="InterPro" id="IPR037112">
    <property type="entry name" value="Pyrv-flavodox_OxR_EKR_sf"/>
</dbReference>
<dbReference type="InterPro" id="IPR017900">
    <property type="entry name" value="4Fe4S_Fe_S_CS"/>
</dbReference>
<proteinExistence type="inferred from homology"/>
<dbReference type="Gene3D" id="4.10.780.10">
    <property type="entry name" value="Pyruvate-flavodoxin oxidoreductase, EKR domain"/>
    <property type="match status" value="1"/>
</dbReference>
<feature type="binding site" evidence="13">
    <location>
        <position position="831"/>
    </location>
    <ligand>
        <name>[4Fe-4S] cluster</name>
        <dbReference type="ChEBI" id="CHEBI:49883"/>
        <label>3</label>
    </ligand>
</feature>
<feature type="binding site" evidence="11">
    <location>
        <position position="65"/>
    </location>
    <ligand>
        <name>thiamine diphosphate</name>
        <dbReference type="ChEBI" id="CHEBI:58937"/>
    </ligand>
</feature>
<sequence length="1231" mass="134598">MKNQQTLTIDGNQAAATVAHKLNEVIAIYPITPSSNMGEWADEWSSRGQVNLWGTVPQVTEMQSEAGAAGAIHGALQAGSMATTFTASQGLLLMLPNMYKIAGELTPTVFHIAARSLACQGLSIFGDHSDVMSARMTGFGMLCSNSPQEVMDFALIAHAAALESRIPLMHFFDGFRTSHEIAKISLLDDDVMRAMINEEWVVAHRSRALSPDNPVLRGTAQNPDVYFQARESVNAYYQAMPGIVQNAMDRFAKLTGRCYRLFEYLGSPDAERVIVMMGSGAEAVEETLDYLNRQGESVGLLKVRLYRPFDAASLLAALPSACRKIAVLDRTKEPGADGEPLYKDVLGALAQDFIGGEAKFSVLPKVVGGRYGLSSKEFTPGMIKAIFDELKQAHPKNNFTIGIHDDVTHTSLDWDAGYRTDAQAETFQAMFYGLGSDGTVSANKNTIKIIGEATDLNAQGYFVYDSKKSGAITVSHLRFGPKPIRSTYLIAENDANFIGCHQTIFLERYDMLANAAENAVFLLNSPESAEQAWASLPAKMQRQMIAKKIRFYVIDGYEVAEKSGMGKRINTIMQTCFFAISGVLPQEQAVTAIKHAVEKTYGKKGRHIVELNFKAIDETLACLHAVPLPTQVSSQFDIKSVITDAAPDFIKRVTGEIIAGRGDALPVSAMPVDGTFPTGTAAYEKRNLALEIPVWETDLCTQCGKCVMVCPHSVIRSKIFPTEVVANAPATFKHVAMLGKDFPAGLEISYQVAPEDCTGCTLCVDICPIRDKSNASRKAINMQPQPPLRETERDNWDFFLAIPEYDRRLLKTNTIKGSMVLQPLFEFSGACVGCGETPYIKLASQLFGDRMVVANATGCSSIYGGNLPTTPWTKNAEGRGPAWSNSLFEDNAEFGLGMRIALDKQNEYAKELLASLREPLGGELVDAILNADQSDEAGIYEQRERVAELKKILSCGGDFSRQVSHKSTEQWATEVAPTAVQTLLQLADNLCKKSVWIIGGDGWAYDIGFGGVDHVLASGRNVNILVLDTEVYSNTGGQTSKSTPLGAVAKFSAGGKATAKKDLALLAMDYSNVYVAHVAYAGKDTQTLNAFLEAEAHDGPSIIIAYAPCIAHGVDLSNNHRQQNLAVKSGHWPLFRFDPGKIKQGKNPMHLDSAEPSIPYRDFVKTETRFSMLWQTHPEDAERFLEQAQQDVKNRYHYYKQLSELAWNESTSVSAVKAQLKSETAKETDNG</sequence>
<feature type="site" description="Important for catalytic activity" evidence="12">
    <location>
        <position position="32"/>
    </location>
</feature>
<dbReference type="Gene3D" id="3.40.50.920">
    <property type="match status" value="1"/>
</dbReference>
<evidence type="ECO:0000256" key="3">
    <source>
        <dbReference type="ARBA" id="ARBA00022485"/>
    </source>
</evidence>
<feature type="binding site" evidence="13">
    <location>
        <position position="859"/>
    </location>
    <ligand>
        <name>[4Fe-4S] cluster</name>
        <dbReference type="ChEBI" id="CHEBI:49883"/>
        <label>3</label>
    </ligand>
</feature>
<dbReference type="InterPro" id="IPR009014">
    <property type="entry name" value="Transketo_C/PFOR_II"/>
</dbReference>
<feature type="binding site" evidence="11">
    <location>
        <position position="115"/>
    </location>
    <ligand>
        <name>pyruvate</name>
        <dbReference type="ChEBI" id="CHEBI:15361"/>
    </ligand>
</feature>
<feature type="binding site" evidence="11">
    <location>
        <position position="32"/>
    </location>
    <ligand>
        <name>pyruvate</name>
        <dbReference type="ChEBI" id="CHEBI:15361"/>
    </ligand>
</feature>
<dbReference type="EMBL" id="JAQSDF010000058">
    <property type="protein sequence ID" value="MDI1232095.1"/>
    <property type="molecule type" value="Genomic_DNA"/>
</dbReference>
<dbReference type="GO" id="GO:0030976">
    <property type="term" value="F:thiamine pyrophosphate binding"/>
    <property type="evidence" value="ECO:0007669"/>
    <property type="project" value="InterPro"/>
</dbReference>
<dbReference type="Gene3D" id="3.40.920.10">
    <property type="entry name" value="Pyruvate-ferredoxin oxidoreductase, PFOR, domain III"/>
    <property type="match status" value="1"/>
</dbReference>
<dbReference type="PANTHER" id="PTHR32154">
    <property type="entry name" value="PYRUVATE-FLAVODOXIN OXIDOREDUCTASE-RELATED"/>
    <property type="match status" value="1"/>
</dbReference>
<dbReference type="Pfam" id="PF01855">
    <property type="entry name" value="POR_N"/>
    <property type="match status" value="1"/>
</dbReference>
<feature type="binding site" evidence="11">
    <location>
        <begin position="1029"/>
        <end position="1034"/>
    </location>
    <ligand>
        <name>thiamine diphosphate</name>
        <dbReference type="ChEBI" id="CHEBI:58937"/>
    </ligand>
</feature>
<dbReference type="GO" id="GO:0005506">
    <property type="term" value="F:iron ion binding"/>
    <property type="evidence" value="ECO:0007669"/>
    <property type="project" value="InterPro"/>
</dbReference>
<evidence type="ECO:0000256" key="1">
    <source>
        <dbReference type="ARBA" id="ARBA00009032"/>
    </source>
</evidence>
<feature type="binding site" evidence="13">
    <location>
        <position position="834"/>
    </location>
    <ligand>
        <name>[4Fe-4S] cluster</name>
        <dbReference type="ChEBI" id="CHEBI:49883"/>
        <label>3</label>
    </ligand>
</feature>
<evidence type="ECO:0000256" key="9">
    <source>
        <dbReference type="ARBA" id="ARBA00048963"/>
    </source>
</evidence>
<comment type="catalytic activity">
    <reaction evidence="9 10">
        <text>oxidized [flavodoxin] + pyruvate + CoA + 2 H(+) = reduced [flavodoxin] + acetyl-CoA + CO2</text>
        <dbReference type="Rhea" id="RHEA:44140"/>
        <dbReference type="Rhea" id="RHEA-COMP:10622"/>
        <dbReference type="Rhea" id="RHEA-COMP:10623"/>
        <dbReference type="ChEBI" id="CHEBI:15361"/>
        <dbReference type="ChEBI" id="CHEBI:15378"/>
        <dbReference type="ChEBI" id="CHEBI:16526"/>
        <dbReference type="ChEBI" id="CHEBI:57287"/>
        <dbReference type="ChEBI" id="CHEBI:57288"/>
        <dbReference type="ChEBI" id="CHEBI:57618"/>
        <dbReference type="ChEBI" id="CHEBI:58210"/>
    </reaction>
</comment>
<dbReference type="SUPFAM" id="SSF53323">
    <property type="entry name" value="Pyruvate-ferredoxin oxidoreductase, PFOR, domain III"/>
    <property type="match status" value="1"/>
</dbReference>
<dbReference type="FunFam" id="3.40.50.920:FF:000007">
    <property type="entry name" value="Pyruvate:ferredoxin (Flavodoxin) oxidoreductase"/>
    <property type="match status" value="1"/>
</dbReference>
<dbReference type="InterPro" id="IPR017896">
    <property type="entry name" value="4Fe4S_Fe-S-bd"/>
</dbReference>
<name>A0AA43Q7D6_9GAMM</name>
<feature type="binding site" evidence="13">
    <location>
        <position position="703"/>
    </location>
    <ligand>
        <name>[4Fe-4S] cluster</name>
        <dbReference type="ChEBI" id="CHEBI:49883"/>
        <label>1</label>
    </ligand>
</feature>
<dbReference type="PROSITE" id="PS51379">
    <property type="entry name" value="4FE4S_FER_2"/>
    <property type="match status" value="2"/>
</dbReference>
<evidence type="ECO:0000313" key="15">
    <source>
        <dbReference type="EMBL" id="MDI1232095.1"/>
    </source>
</evidence>
<feature type="domain" description="4Fe-4S ferredoxin-type" evidence="14">
    <location>
        <begin position="748"/>
        <end position="778"/>
    </location>
</feature>
<feature type="binding site" evidence="13">
    <location>
        <position position="710"/>
    </location>
    <ligand>
        <name>[4Fe-4S] cluster</name>
        <dbReference type="ChEBI" id="CHEBI:49883"/>
        <label>2</label>
    </ligand>
</feature>
<feature type="binding site" evidence="13">
    <location>
        <position position="763"/>
    </location>
    <ligand>
        <name>[4Fe-4S] cluster</name>
        <dbReference type="ChEBI" id="CHEBI:49883"/>
        <label>2</label>
    </ligand>
</feature>
<evidence type="ECO:0000256" key="8">
    <source>
        <dbReference type="ARBA" id="ARBA00023014"/>
    </source>
</evidence>
<feature type="binding site" evidence="11">
    <location>
        <begin position="1000"/>
        <end position="1003"/>
    </location>
    <ligand>
        <name>thiamine diphosphate</name>
        <dbReference type="ChEBI" id="CHEBI:58937"/>
    </ligand>
</feature>
<dbReference type="InterPro" id="IPR019752">
    <property type="entry name" value="Pyrv/ketoisovalerate_OxRed_cat"/>
</dbReference>
<dbReference type="InterPro" id="IPR050722">
    <property type="entry name" value="Pyruvate:ferred/Flavod_OxRd"/>
</dbReference>
<dbReference type="Pfam" id="PF12838">
    <property type="entry name" value="Fer4_7"/>
    <property type="match status" value="1"/>
</dbReference>
<dbReference type="InterPro" id="IPR011895">
    <property type="entry name" value="Pyrv_flavodox_OxRed"/>
</dbReference>
<keyword evidence="6 10" id="KW-0560">Oxidoreductase</keyword>
<keyword evidence="2 10" id="KW-0813">Transport</keyword>